<dbReference type="PRINTS" id="PR00853">
    <property type="entry name" value="XPGRADSUPER"/>
</dbReference>
<evidence type="ECO:0000313" key="5">
    <source>
        <dbReference type="Proteomes" id="UP000053237"/>
    </source>
</evidence>
<keyword evidence="1" id="KW-0267">Excision nuclease</keyword>
<dbReference type="Proteomes" id="UP000053237">
    <property type="component" value="Unassembled WGS sequence"/>
</dbReference>
<comment type="function">
    <text evidence="1">5'-&gt;3' double-stranded DNA exonuclease which may also possess a cryptic 3'-&gt;5' double-stranded DNA exonuclease activity. Functions in DNA mismatch repair.</text>
</comment>
<dbReference type="GO" id="GO:0003677">
    <property type="term" value="F:DNA binding"/>
    <property type="evidence" value="ECO:0007669"/>
    <property type="project" value="UniProtKB-UniRule"/>
</dbReference>
<evidence type="ECO:0000256" key="1">
    <source>
        <dbReference type="RuleBase" id="RU910737"/>
    </source>
</evidence>
<comment type="caution">
    <text evidence="4">The sequence shown here is derived from an EMBL/GenBank/DDBJ whole genome shotgun (WGS) entry which is preliminary data.</text>
</comment>
<dbReference type="GO" id="GO:0005634">
    <property type="term" value="C:nucleus"/>
    <property type="evidence" value="ECO:0007669"/>
    <property type="project" value="UniProtKB-SubCell"/>
</dbReference>
<dbReference type="Gene3D" id="3.40.50.1010">
    <property type="entry name" value="5'-nuclease"/>
    <property type="match status" value="1"/>
</dbReference>
<dbReference type="InterPro" id="IPR029060">
    <property type="entry name" value="PIN-like_dom_sf"/>
</dbReference>
<feature type="domain" description="XPG-I" evidence="3">
    <location>
        <begin position="42"/>
        <end position="112"/>
    </location>
</feature>
<evidence type="ECO:0000259" key="3">
    <source>
        <dbReference type="SMART" id="SM00484"/>
    </source>
</evidence>
<keyword evidence="1" id="KW-0269">Exonuclease</keyword>
<proteinExistence type="inferred from homology"/>
<sequence>MWKERALTSRKSNELDEKTKRSFTQAVSVTNEMKLRLINVLREMNVQYIVAPYEADAQLAFLSRMKIVDAVISEDSDCIPYGCRTILFKWSGDGWASELKKRFLGANEDLCFVKWTEEMFVVFCALCGCDYCPSLPGIGAITAYKYVNTFITAPDILQELKRSEKNQLPPDYDQKLYAAIITYRHHLVFDPRQQKLRLLNALDQSSDIVALLGSDLRFLGDVAMRHEVAASIASAIIHPITHETYSWIDASRQEEEATNCGAEVSNQSYSTHSAEGSVGGVTTESENEAPPARENTPLQRSYQSELTPQSPLKQKSETKFQPVLDSLFGSSAHILDFRSPKVSDHFHSLVSNSSISQQYRSDAQVDIKQYESKSIRTLSKSSCTLIKKAEHGSKSGFEGEILCRIDLKRKMQLSATDRTIDLKAKRLCARENSPIPKQNRIQNTFKEEERIDTETDCIVEWEDFQAPPKAICVEEKWDRILCVDEEN</sequence>
<reference evidence="4 5" key="1">
    <citation type="submission" date="2012-05" db="EMBL/GenBank/DDBJ databases">
        <title>Recombination and specialization in a pathogen metapopulation.</title>
        <authorList>
            <person name="Gardiner A."/>
            <person name="Kemen E."/>
            <person name="Schultz-Larsen T."/>
            <person name="MacLean D."/>
            <person name="Van Oosterhout C."/>
            <person name="Jones J.D.G."/>
        </authorList>
    </citation>
    <scope>NUCLEOTIDE SEQUENCE [LARGE SCALE GENOMIC DNA]</scope>
    <source>
        <strain evidence="4 5">Ac Nc2</strain>
    </source>
</reference>
<dbReference type="OrthoDB" id="26491at2759"/>
<dbReference type="SUPFAM" id="SSF88723">
    <property type="entry name" value="PIN domain-like"/>
    <property type="match status" value="1"/>
</dbReference>
<dbReference type="GO" id="GO:0006281">
    <property type="term" value="P:DNA repair"/>
    <property type="evidence" value="ECO:0007669"/>
    <property type="project" value="UniProtKB-UniRule"/>
</dbReference>
<dbReference type="EC" id="3.1.-.-" evidence="1"/>
<keyword evidence="1" id="KW-0228">DNA excision</keyword>
<protein>
    <recommendedName>
        <fullName evidence="1">Exonuclease 1</fullName>
        <ecNumber evidence="1">3.1.-.-</ecNumber>
    </recommendedName>
</protein>
<dbReference type="STRING" id="65357.A0A024GKY1"/>
<keyword evidence="1" id="KW-0378">Hydrolase</keyword>
<dbReference type="InterPro" id="IPR006084">
    <property type="entry name" value="XPG/Rad2"/>
</dbReference>
<keyword evidence="1" id="KW-0460">Magnesium</keyword>
<dbReference type="Gene3D" id="1.10.150.20">
    <property type="entry name" value="5' to 3' exonuclease, C-terminal subdomain"/>
    <property type="match status" value="1"/>
</dbReference>
<dbReference type="SMART" id="SM00279">
    <property type="entry name" value="HhH2"/>
    <property type="match status" value="1"/>
</dbReference>
<keyword evidence="1" id="KW-0227">DNA damage</keyword>
<dbReference type="PANTHER" id="PTHR11081">
    <property type="entry name" value="FLAP ENDONUCLEASE FAMILY MEMBER"/>
    <property type="match status" value="1"/>
</dbReference>
<keyword evidence="1" id="KW-0479">Metal-binding</keyword>
<comment type="similarity">
    <text evidence="1">Belongs to the XPG/RAD2 endonuclease family. EXO1 subfamily.</text>
</comment>
<evidence type="ECO:0000256" key="2">
    <source>
        <dbReference type="SAM" id="MobiDB-lite"/>
    </source>
</evidence>
<organism evidence="4 5">
    <name type="scientific">Albugo candida</name>
    <dbReference type="NCBI Taxonomy" id="65357"/>
    <lineage>
        <taxon>Eukaryota</taxon>
        <taxon>Sar</taxon>
        <taxon>Stramenopiles</taxon>
        <taxon>Oomycota</taxon>
        <taxon>Peronosporomycetes</taxon>
        <taxon>Albuginales</taxon>
        <taxon>Albuginaceae</taxon>
        <taxon>Albugo</taxon>
    </lineage>
</organism>
<comment type="subcellular location">
    <subcellularLocation>
        <location evidence="1">Nucleus</location>
    </subcellularLocation>
</comment>
<dbReference type="InterPro" id="IPR008918">
    <property type="entry name" value="HhH2"/>
</dbReference>
<dbReference type="InParanoid" id="A0A024GKY1"/>
<keyword evidence="1" id="KW-0238">DNA-binding</keyword>
<dbReference type="PANTHER" id="PTHR11081:SF8">
    <property type="entry name" value="EXONUCLEASE 1"/>
    <property type="match status" value="1"/>
</dbReference>
<keyword evidence="1" id="KW-0234">DNA repair</keyword>
<dbReference type="SMART" id="SM00484">
    <property type="entry name" value="XPGI"/>
    <property type="match status" value="1"/>
</dbReference>
<keyword evidence="1" id="KW-0540">Nuclease</keyword>
<keyword evidence="5" id="KW-1185">Reference proteome</keyword>
<dbReference type="GO" id="GO:0017108">
    <property type="term" value="F:5'-flap endonuclease activity"/>
    <property type="evidence" value="ECO:0007669"/>
    <property type="project" value="TreeGrafter"/>
</dbReference>
<dbReference type="InterPro" id="IPR006086">
    <property type="entry name" value="XPG-I_dom"/>
</dbReference>
<dbReference type="AlphaFoldDB" id="A0A024GKY1"/>
<feature type="compositionally biased region" description="Polar residues" evidence="2">
    <location>
        <begin position="264"/>
        <end position="284"/>
    </location>
</feature>
<accession>A0A024GKY1</accession>
<dbReference type="InterPro" id="IPR036279">
    <property type="entry name" value="5-3_exonuclease_C_sf"/>
</dbReference>
<dbReference type="EMBL" id="CAIX01000157">
    <property type="protein sequence ID" value="CCI47200.1"/>
    <property type="molecule type" value="Genomic_DNA"/>
</dbReference>
<feature type="compositionally biased region" description="Polar residues" evidence="2">
    <location>
        <begin position="296"/>
        <end position="313"/>
    </location>
</feature>
<dbReference type="GO" id="GO:0035312">
    <property type="term" value="F:5'-3' DNA exonuclease activity"/>
    <property type="evidence" value="ECO:0007669"/>
    <property type="project" value="UniProtKB-UniRule"/>
</dbReference>
<evidence type="ECO:0000313" key="4">
    <source>
        <dbReference type="EMBL" id="CCI47200.1"/>
    </source>
</evidence>
<keyword evidence="1" id="KW-0539">Nucleus</keyword>
<dbReference type="SUPFAM" id="SSF47807">
    <property type="entry name" value="5' to 3' exonuclease, C-terminal subdomain"/>
    <property type="match status" value="1"/>
</dbReference>
<comment type="cofactor">
    <cofactor evidence="1">
        <name>Mg(2+)</name>
        <dbReference type="ChEBI" id="CHEBI:18420"/>
    </cofactor>
    <text evidence="1">Binds 2 magnesium ions per subunit. They probably participate in the reaction catalyzed by the enzyme. May bind an additional third magnesium ion after substrate binding.</text>
</comment>
<gene>
    <name evidence="4" type="ORF">BN9_081780</name>
</gene>
<dbReference type="GO" id="GO:0046872">
    <property type="term" value="F:metal ion binding"/>
    <property type="evidence" value="ECO:0007669"/>
    <property type="project" value="UniProtKB-UniRule"/>
</dbReference>
<feature type="region of interest" description="Disordered" evidence="2">
    <location>
        <begin position="258"/>
        <end position="317"/>
    </location>
</feature>
<name>A0A024GKY1_9STRA</name>
<dbReference type="Pfam" id="PF00867">
    <property type="entry name" value="XPG_I"/>
    <property type="match status" value="1"/>
</dbReference>